<sequence length="69" mass="8280">MKNIEKRFNLLKSLENDFSKNVSNQAEKVVQESLYERKQRMEKVDLDKDFDSLLSDSSIRNVFIRLRDK</sequence>
<protein>
    <submittedName>
        <fullName evidence="1">Uncharacterized protein</fullName>
    </submittedName>
</protein>
<reference evidence="1 2" key="1">
    <citation type="journal article" date="2017" name="MBio">
        <title>Type VI secretion-mediated competition in the bee gut microbiome.</title>
        <authorList>
            <person name="Steele M.I."/>
            <person name="Kwong W.K."/>
            <person name="Powell J.E."/>
            <person name="Whiteley M."/>
            <person name="Moran N.A."/>
        </authorList>
    </citation>
    <scope>NUCLEOTIDE SEQUENCE [LARGE SCALE GENOMIC DNA]</scope>
    <source>
        <strain evidence="1 2">HK3</strain>
    </source>
</reference>
<evidence type="ECO:0000313" key="1">
    <source>
        <dbReference type="EMBL" id="PIT60116.1"/>
    </source>
</evidence>
<evidence type="ECO:0000313" key="2">
    <source>
        <dbReference type="Proteomes" id="UP000230463"/>
    </source>
</evidence>
<dbReference type="Proteomes" id="UP000230463">
    <property type="component" value="Unassembled WGS sequence"/>
</dbReference>
<dbReference type="AlphaFoldDB" id="A0A855FW21"/>
<dbReference type="RefSeq" id="WP_100123873.1">
    <property type="nucleotide sequence ID" value="NZ_MEIU01000057.1"/>
</dbReference>
<accession>A0A855FW21</accession>
<gene>
    <name evidence="1" type="ORF">BHC57_07655</name>
</gene>
<comment type="caution">
    <text evidence="1">The sequence shown here is derived from an EMBL/GenBank/DDBJ whole genome shotgun (WGS) entry which is preliminary data.</text>
</comment>
<name>A0A855FW21_9NEIS</name>
<dbReference type="EMBL" id="MEIU01000057">
    <property type="protein sequence ID" value="PIT60116.1"/>
    <property type="molecule type" value="Genomic_DNA"/>
</dbReference>
<organism evidence="1 2">
    <name type="scientific">Snodgrassella alvi</name>
    <dbReference type="NCBI Taxonomy" id="1196083"/>
    <lineage>
        <taxon>Bacteria</taxon>
        <taxon>Pseudomonadati</taxon>
        <taxon>Pseudomonadota</taxon>
        <taxon>Betaproteobacteria</taxon>
        <taxon>Neisseriales</taxon>
        <taxon>Neisseriaceae</taxon>
        <taxon>Snodgrassella</taxon>
    </lineage>
</organism>
<proteinExistence type="predicted"/>